<protein>
    <submittedName>
        <fullName evidence="1">Uncharacterized protein</fullName>
    </submittedName>
</protein>
<dbReference type="RefSeq" id="XP_040761252.1">
    <property type="nucleotide sequence ID" value="XM_040902067.1"/>
</dbReference>
<evidence type="ECO:0000313" key="1">
    <source>
        <dbReference type="EMBL" id="KZT03512.1"/>
    </source>
</evidence>
<dbReference type="OrthoDB" id="3237970at2759"/>
<dbReference type="AlphaFoldDB" id="A0A165CVM9"/>
<proteinExistence type="predicted"/>
<accession>A0A165CVM9</accession>
<name>A0A165CVM9_9APHY</name>
<dbReference type="GeneID" id="63819098"/>
<dbReference type="InParanoid" id="A0A165CVM9"/>
<reference evidence="1 2" key="1">
    <citation type="journal article" date="2016" name="Mol. Biol. Evol.">
        <title>Comparative Genomics of Early-Diverging Mushroom-Forming Fungi Provides Insights into the Origins of Lignocellulose Decay Capabilities.</title>
        <authorList>
            <person name="Nagy L.G."/>
            <person name="Riley R."/>
            <person name="Tritt A."/>
            <person name="Adam C."/>
            <person name="Daum C."/>
            <person name="Floudas D."/>
            <person name="Sun H."/>
            <person name="Yadav J.S."/>
            <person name="Pangilinan J."/>
            <person name="Larsson K.H."/>
            <person name="Matsuura K."/>
            <person name="Barry K."/>
            <person name="Labutti K."/>
            <person name="Kuo R."/>
            <person name="Ohm R.A."/>
            <person name="Bhattacharya S.S."/>
            <person name="Shirouzu T."/>
            <person name="Yoshinaga Y."/>
            <person name="Martin F.M."/>
            <person name="Grigoriev I.V."/>
            <person name="Hibbett D.S."/>
        </authorList>
    </citation>
    <scope>NUCLEOTIDE SEQUENCE [LARGE SCALE GENOMIC DNA]</scope>
    <source>
        <strain evidence="1 2">93-53</strain>
    </source>
</reference>
<organism evidence="1 2">
    <name type="scientific">Laetiporus sulphureus 93-53</name>
    <dbReference type="NCBI Taxonomy" id="1314785"/>
    <lineage>
        <taxon>Eukaryota</taxon>
        <taxon>Fungi</taxon>
        <taxon>Dikarya</taxon>
        <taxon>Basidiomycota</taxon>
        <taxon>Agaricomycotina</taxon>
        <taxon>Agaricomycetes</taxon>
        <taxon>Polyporales</taxon>
        <taxon>Laetiporus</taxon>
    </lineage>
</organism>
<evidence type="ECO:0000313" key="2">
    <source>
        <dbReference type="Proteomes" id="UP000076871"/>
    </source>
</evidence>
<sequence>MRPTFSRLVRVIPRSSLPPKQAVRTVPEPMRSDVKQPTLIQILLERQAAAGDSYPSNIRIEPELTRATFKGVKPEVKRELLKVVREQ</sequence>
<keyword evidence="2" id="KW-1185">Reference proteome</keyword>
<gene>
    <name evidence="1" type="ORF">LAESUDRAFT_334655</name>
</gene>
<dbReference type="Proteomes" id="UP000076871">
    <property type="component" value="Unassembled WGS sequence"/>
</dbReference>
<dbReference type="EMBL" id="KV427643">
    <property type="protein sequence ID" value="KZT03512.1"/>
    <property type="molecule type" value="Genomic_DNA"/>
</dbReference>